<name>G9YDF7_HAFAL</name>
<evidence type="ECO:0000313" key="3">
    <source>
        <dbReference type="Proteomes" id="UP000005959"/>
    </source>
</evidence>
<comment type="caution">
    <text evidence="2">The sequence shown here is derived from an EMBL/GenBank/DDBJ whole genome shotgun (WGS) entry which is preliminary data.</text>
</comment>
<reference evidence="2 3" key="1">
    <citation type="submission" date="2011-08" db="EMBL/GenBank/DDBJ databases">
        <authorList>
            <person name="Weinstock G."/>
            <person name="Sodergren E."/>
            <person name="Clifton S."/>
            <person name="Fulton L."/>
            <person name="Fulton B."/>
            <person name="Courtney L."/>
            <person name="Fronick C."/>
            <person name="Harrison M."/>
            <person name="Strong C."/>
            <person name="Farmer C."/>
            <person name="Delahaunty K."/>
            <person name="Markovic C."/>
            <person name="Hall O."/>
            <person name="Minx P."/>
            <person name="Tomlinson C."/>
            <person name="Mitreva M."/>
            <person name="Hou S."/>
            <person name="Chen J."/>
            <person name="Wollam A."/>
            <person name="Pepin K.H."/>
            <person name="Johnson M."/>
            <person name="Bhonagiri V."/>
            <person name="Zhang X."/>
            <person name="Suruliraj S."/>
            <person name="Warren W."/>
            <person name="Chinwalla A."/>
            <person name="Mardis E.R."/>
            <person name="Wilson R.K."/>
        </authorList>
    </citation>
    <scope>NUCLEOTIDE SEQUENCE [LARGE SCALE GENOMIC DNA]</scope>
    <source>
        <strain evidence="2 3">ATCC 51873</strain>
    </source>
</reference>
<accession>G9YDF7</accession>
<evidence type="ECO:0000313" key="2">
    <source>
        <dbReference type="EMBL" id="EHM37803.1"/>
    </source>
</evidence>
<dbReference type="Proteomes" id="UP000005959">
    <property type="component" value="Unassembled WGS sequence"/>
</dbReference>
<gene>
    <name evidence="2" type="ORF">HMPREF0454_04655</name>
</gene>
<proteinExistence type="predicted"/>
<keyword evidence="1" id="KW-0472">Membrane</keyword>
<keyword evidence="1" id="KW-1133">Transmembrane helix</keyword>
<dbReference type="AlphaFoldDB" id="G9YDF7"/>
<evidence type="ECO:0000256" key="1">
    <source>
        <dbReference type="SAM" id="Phobius"/>
    </source>
</evidence>
<dbReference type="EMBL" id="AGCI01000112">
    <property type="protein sequence ID" value="EHM37803.1"/>
    <property type="molecule type" value="Genomic_DNA"/>
</dbReference>
<keyword evidence="1" id="KW-0812">Transmembrane</keyword>
<dbReference type="HOGENOM" id="CLU_3153448_0_0_6"/>
<feature type="transmembrane region" description="Helical" evidence="1">
    <location>
        <begin position="6"/>
        <end position="23"/>
    </location>
</feature>
<protein>
    <submittedName>
        <fullName evidence="2">Uncharacterized protein</fullName>
    </submittedName>
</protein>
<organism evidence="2 3">
    <name type="scientific">Hafnia alvei ATCC 51873</name>
    <dbReference type="NCBI Taxonomy" id="1002364"/>
    <lineage>
        <taxon>Bacteria</taxon>
        <taxon>Pseudomonadati</taxon>
        <taxon>Pseudomonadota</taxon>
        <taxon>Gammaproteobacteria</taxon>
        <taxon>Enterobacterales</taxon>
        <taxon>Hafniaceae</taxon>
        <taxon>Hafnia</taxon>
    </lineage>
</organism>
<sequence length="48" mass="5326">MQKTPLLGGVFVSAGILPLSAIIRKKSFRPLFILLIYLKLKVGTHFAK</sequence>